<dbReference type="EMBL" id="CAAALY010008143">
    <property type="protein sequence ID" value="VEL10136.1"/>
    <property type="molecule type" value="Genomic_DNA"/>
</dbReference>
<organism evidence="1 2">
    <name type="scientific">Protopolystoma xenopodis</name>
    <dbReference type="NCBI Taxonomy" id="117903"/>
    <lineage>
        <taxon>Eukaryota</taxon>
        <taxon>Metazoa</taxon>
        <taxon>Spiralia</taxon>
        <taxon>Lophotrochozoa</taxon>
        <taxon>Platyhelminthes</taxon>
        <taxon>Monogenea</taxon>
        <taxon>Polyopisthocotylea</taxon>
        <taxon>Polystomatidea</taxon>
        <taxon>Polystomatidae</taxon>
        <taxon>Protopolystoma</taxon>
    </lineage>
</organism>
<name>A0A3S5CCP6_9PLAT</name>
<protein>
    <submittedName>
        <fullName evidence="1">Uncharacterized protein</fullName>
    </submittedName>
</protein>
<proteinExistence type="predicted"/>
<keyword evidence="2" id="KW-1185">Reference proteome</keyword>
<dbReference type="Proteomes" id="UP000784294">
    <property type="component" value="Unassembled WGS sequence"/>
</dbReference>
<comment type="caution">
    <text evidence="1">The sequence shown here is derived from an EMBL/GenBank/DDBJ whole genome shotgun (WGS) entry which is preliminary data.</text>
</comment>
<accession>A0A3S5CCP6</accession>
<gene>
    <name evidence="1" type="ORF">PXEA_LOCUS3576</name>
</gene>
<evidence type="ECO:0000313" key="2">
    <source>
        <dbReference type="Proteomes" id="UP000784294"/>
    </source>
</evidence>
<sequence length="175" mass="20026">MTDSQARIDLNHDDKFKRIAYSSHEDFKQVQFDRTKVTRVVLSRLICFFHINHNAFSFPTLDWNLSTAKSFPACFFNNLLTSHSCLPTNIKLFIYPYTLLQIFAHLKPKEGRILVGPNSRQQKLAKLQPKLGELVAKQSTKRTADASTTIEGAITQAILGLVKHCSELEEKIEYK</sequence>
<evidence type="ECO:0000313" key="1">
    <source>
        <dbReference type="EMBL" id="VEL10136.1"/>
    </source>
</evidence>
<reference evidence="1" key="1">
    <citation type="submission" date="2018-11" db="EMBL/GenBank/DDBJ databases">
        <authorList>
            <consortium name="Pathogen Informatics"/>
        </authorList>
    </citation>
    <scope>NUCLEOTIDE SEQUENCE</scope>
</reference>
<dbReference type="AlphaFoldDB" id="A0A3S5CCP6"/>